<dbReference type="AlphaFoldDB" id="A0A9E7PNF1"/>
<feature type="domain" description="CBS" evidence="4">
    <location>
        <begin position="135"/>
        <end position="190"/>
    </location>
</feature>
<proteinExistence type="predicted"/>
<protein>
    <submittedName>
        <fullName evidence="5">CBS domain-containing protein</fullName>
    </submittedName>
</protein>
<gene>
    <name evidence="5" type="ORF">L6E24_04870</name>
</gene>
<dbReference type="InterPro" id="IPR051257">
    <property type="entry name" value="Diverse_CBS-Domain"/>
</dbReference>
<evidence type="ECO:0000256" key="1">
    <source>
        <dbReference type="ARBA" id="ARBA00023122"/>
    </source>
</evidence>
<dbReference type="Gene3D" id="3.10.580.10">
    <property type="entry name" value="CBS-domain"/>
    <property type="match status" value="2"/>
</dbReference>
<sequence length="258" mass="28229">MNEKTLVKDVMSRPVTIAKSAPITEALDKMLSEGADPLIVTNNGVVTGTISRKAIAETLGSKKTSSLPPTKIHVVNRADDDFTSVYSDEEAQILIPLLQRYKIVVVLDEEHKPVGKVDSTDLLKVMVPEGSVESLMQNPHSINPGERVVHLRRRMIDEKAAKFVVTEEGNIIGIVTETDVAKSMMEFRESVGEKHQEQQVRNLYVSDIMTSPALTMEITEDVAKAIDLIVGKNISSVPVTKEGKLVGMVSKDSLIVAL</sequence>
<evidence type="ECO:0000256" key="2">
    <source>
        <dbReference type="ARBA" id="ARBA00023167"/>
    </source>
</evidence>
<dbReference type="Pfam" id="PF00571">
    <property type="entry name" value="CBS"/>
    <property type="match status" value="3"/>
</dbReference>
<dbReference type="GO" id="GO:0009086">
    <property type="term" value="P:methionine biosynthetic process"/>
    <property type="evidence" value="ECO:0007669"/>
    <property type="project" value="UniProtKB-KW"/>
</dbReference>
<dbReference type="CDD" id="cd02205">
    <property type="entry name" value="CBS_pair_SF"/>
    <property type="match status" value="1"/>
</dbReference>
<dbReference type="PROSITE" id="PS51371">
    <property type="entry name" value="CBS"/>
    <property type="match status" value="3"/>
</dbReference>
<dbReference type="KEGG" id="mend:L6E24_04870"/>
<dbReference type="EMBL" id="CP096115">
    <property type="protein sequence ID" value="UUX93458.1"/>
    <property type="molecule type" value="Genomic_DNA"/>
</dbReference>
<dbReference type="InterPro" id="IPR046342">
    <property type="entry name" value="CBS_dom_sf"/>
</dbReference>
<dbReference type="SMART" id="SM00116">
    <property type="entry name" value="CBS"/>
    <property type="match status" value="4"/>
</dbReference>
<evidence type="ECO:0000313" key="5">
    <source>
        <dbReference type="EMBL" id="UUX93458.1"/>
    </source>
</evidence>
<keyword evidence="1 3" id="KW-0129">CBS domain</keyword>
<keyword evidence="2" id="KW-0486">Methionine biosynthesis</keyword>
<dbReference type="Proteomes" id="UP001060368">
    <property type="component" value="Chromosome"/>
</dbReference>
<feature type="domain" description="CBS" evidence="4">
    <location>
        <begin position="10"/>
        <end position="65"/>
    </location>
</feature>
<dbReference type="SUPFAM" id="SSF54631">
    <property type="entry name" value="CBS-domain pair"/>
    <property type="match status" value="2"/>
</dbReference>
<organism evidence="5 6">
    <name type="scientific">Methanoplanus endosymbiosus</name>
    <dbReference type="NCBI Taxonomy" id="33865"/>
    <lineage>
        <taxon>Archaea</taxon>
        <taxon>Methanobacteriati</taxon>
        <taxon>Methanobacteriota</taxon>
        <taxon>Stenosarchaea group</taxon>
        <taxon>Methanomicrobia</taxon>
        <taxon>Methanomicrobiales</taxon>
        <taxon>Methanomicrobiaceae</taxon>
        <taxon>Methanoplanus</taxon>
    </lineage>
</organism>
<keyword evidence="2" id="KW-0028">Amino-acid biosynthesis</keyword>
<dbReference type="RefSeq" id="WP_257743595.1">
    <property type="nucleotide sequence ID" value="NZ_CP096115.1"/>
</dbReference>
<reference evidence="5" key="1">
    <citation type="submission" date="2022-04" db="EMBL/GenBank/DDBJ databases">
        <title>Complete genome of Methanoplanus endosymbiosus DSM 3599.</title>
        <authorList>
            <person name="Chen S.-C."/>
            <person name="You Y.-T."/>
            <person name="Zhou Y.-Z."/>
            <person name="Lai M.-C."/>
        </authorList>
    </citation>
    <scope>NUCLEOTIDE SEQUENCE</scope>
    <source>
        <strain evidence="5">DSM 3599</strain>
    </source>
</reference>
<feature type="domain" description="CBS" evidence="4">
    <location>
        <begin position="209"/>
        <end position="258"/>
    </location>
</feature>
<dbReference type="PANTHER" id="PTHR43080">
    <property type="entry name" value="CBS DOMAIN-CONTAINING PROTEIN CBSX3, MITOCHONDRIAL"/>
    <property type="match status" value="1"/>
</dbReference>
<name>A0A9E7PNF1_9EURY</name>
<dbReference type="InterPro" id="IPR000644">
    <property type="entry name" value="CBS_dom"/>
</dbReference>
<dbReference type="PANTHER" id="PTHR43080:SF2">
    <property type="entry name" value="CBS DOMAIN-CONTAINING PROTEIN"/>
    <property type="match status" value="1"/>
</dbReference>
<evidence type="ECO:0000256" key="3">
    <source>
        <dbReference type="PROSITE-ProRule" id="PRU00703"/>
    </source>
</evidence>
<evidence type="ECO:0000259" key="4">
    <source>
        <dbReference type="PROSITE" id="PS51371"/>
    </source>
</evidence>
<accession>A0A9E7PNF1</accession>
<evidence type="ECO:0000313" key="6">
    <source>
        <dbReference type="Proteomes" id="UP001060368"/>
    </source>
</evidence>
<dbReference type="GeneID" id="74307004"/>
<keyword evidence="6" id="KW-1185">Reference proteome</keyword>